<name>A0ABT7GYU9_9ACTN</name>
<gene>
    <name evidence="2" type="ORF">QEZ40_003768</name>
</gene>
<keyword evidence="3" id="KW-1185">Reference proteome</keyword>
<sequence>MTAAGRGRPVSDLMTDDFDTAYTEPDGSGTPPGPPGPDRTGRLLVLLDAAGIPRAMTGPGGRGPVVVVPARLDIARLLSSVGFLEALDGMAGLVAVRAGAVVGVVPVDALREEAVRFLETAGTQLGMDSDPLGLPTDFPDPVRITCTVCGEDNEFEYYVRAQAYTCRHGPHRLVPPSRRGGA</sequence>
<protein>
    <submittedName>
        <fullName evidence="2">Uncharacterized protein</fullName>
    </submittedName>
</protein>
<dbReference type="Proteomes" id="UP001223390">
    <property type="component" value="Unassembled WGS sequence"/>
</dbReference>
<feature type="region of interest" description="Disordered" evidence="1">
    <location>
        <begin position="1"/>
        <end position="40"/>
    </location>
</feature>
<dbReference type="RefSeq" id="WP_285344648.1">
    <property type="nucleotide sequence ID" value="NZ_JASITI010000032.1"/>
</dbReference>
<comment type="caution">
    <text evidence="2">The sequence shown here is derived from an EMBL/GenBank/DDBJ whole genome shotgun (WGS) entry which is preliminary data.</text>
</comment>
<organism evidence="2 3">
    <name type="scientific">Streptomyces katrae</name>
    <dbReference type="NCBI Taxonomy" id="68223"/>
    <lineage>
        <taxon>Bacteria</taxon>
        <taxon>Bacillati</taxon>
        <taxon>Actinomycetota</taxon>
        <taxon>Actinomycetes</taxon>
        <taxon>Kitasatosporales</taxon>
        <taxon>Streptomycetaceae</taxon>
        <taxon>Streptomyces</taxon>
    </lineage>
</organism>
<evidence type="ECO:0000313" key="2">
    <source>
        <dbReference type="EMBL" id="MDK9498583.1"/>
    </source>
</evidence>
<dbReference type="EMBL" id="JASITI010000032">
    <property type="protein sequence ID" value="MDK9498583.1"/>
    <property type="molecule type" value="Genomic_DNA"/>
</dbReference>
<evidence type="ECO:0000313" key="3">
    <source>
        <dbReference type="Proteomes" id="UP001223390"/>
    </source>
</evidence>
<proteinExistence type="predicted"/>
<accession>A0ABT7GYU9</accession>
<evidence type="ECO:0000256" key="1">
    <source>
        <dbReference type="SAM" id="MobiDB-lite"/>
    </source>
</evidence>
<reference evidence="2 3" key="1">
    <citation type="submission" date="2023-05" db="EMBL/GenBank/DDBJ databases">
        <title>Sequencing and Assembly of Streptomyces sp. NP73.</title>
        <authorList>
            <person name="Konwar A.N."/>
            <person name="Saikia K."/>
            <person name="Thakur D."/>
        </authorList>
    </citation>
    <scope>NUCLEOTIDE SEQUENCE [LARGE SCALE GENOMIC DNA]</scope>
    <source>
        <strain evidence="2 3">NP73</strain>
    </source>
</reference>